<feature type="domain" description="DUF1935" evidence="2">
    <location>
        <begin position="340"/>
        <end position="444"/>
    </location>
</feature>
<dbReference type="Proteomes" id="UP000419144">
    <property type="component" value="Unassembled WGS sequence"/>
</dbReference>
<sequence length="444" mass="48551">MTTSDEICGTYTLSHCNGKVVPIKATLTIHRCGETLTVHAAATNALCGTVQYKNRRIVGTLVSKNNKATPLLEPLEQMLSKGFEDGLNVVIEMDQALFKNANSSFVFLRTAKLSDLNGEHAIIEINGQQPNQEMTMSFTLDGNGGSFFTANIANSLRGNCQIDAGLLRGELATTQSEADESFAYVERLISDGFQQGFHVEKNTSGILLQSSEASIQLCRIVSQSDLEGEYVLKSFNGVAVPTRKQPSIVFKTGNANEVEISIAVANRIRGVAVLNQNVLCSEGPLMSTRVMGTEDESQLESAFNVGFQYGLETIFHGNELTLKNQDATFVMVKAAVPETQHGHPAYKGTYCSKCFKTNGNGLLFRIVNEHEKKWAFYNDTDDMRIRVCATFGARSKVQALDNATMSKDDKGCCVIEVTVDPQATEMFIQGDVNGFRVLYDAQPV</sequence>
<dbReference type="InterPro" id="IPR015232">
    <property type="entry name" value="DUF1935"/>
</dbReference>
<gene>
    <name evidence="3" type="ORF">LtaPh_1710100</name>
</gene>
<dbReference type="Pfam" id="PF03724">
    <property type="entry name" value="META"/>
    <property type="match status" value="1"/>
</dbReference>
<dbReference type="Gene3D" id="2.60.40.1180">
    <property type="entry name" value="Golgi alpha-mannosidase II"/>
    <property type="match status" value="1"/>
</dbReference>
<keyword evidence="4" id="KW-1185">Reference proteome</keyword>
<reference evidence="3" key="1">
    <citation type="submission" date="2019-11" db="EMBL/GenBank/DDBJ databases">
        <title>Leishmania tarentolae CDS.</title>
        <authorList>
            <person name="Goto Y."/>
            <person name="Yamagishi J."/>
        </authorList>
    </citation>
    <scope>NUCLEOTIDE SEQUENCE [LARGE SCALE GENOMIC DNA]</scope>
    <source>
        <strain evidence="3">Parrot Tar II</strain>
    </source>
</reference>
<organism evidence="3 4">
    <name type="scientific">Leishmania tarentolae</name>
    <name type="common">Sauroleishmania tarentolae</name>
    <dbReference type="NCBI Taxonomy" id="5689"/>
    <lineage>
        <taxon>Eukaryota</taxon>
        <taxon>Discoba</taxon>
        <taxon>Euglenozoa</taxon>
        <taxon>Kinetoplastea</taxon>
        <taxon>Metakinetoplastina</taxon>
        <taxon>Trypanosomatida</taxon>
        <taxon>Trypanosomatidae</taxon>
        <taxon>Leishmaniinae</taxon>
        <taxon>Leishmania</taxon>
        <taxon>lizard Leishmania</taxon>
    </lineage>
</organism>
<dbReference type="AlphaFoldDB" id="A0A640KIR0"/>
<dbReference type="InterPro" id="IPR038670">
    <property type="entry name" value="HslJ-like_sf"/>
</dbReference>
<dbReference type="Gene3D" id="2.40.128.270">
    <property type="match status" value="1"/>
</dbReference>
<accession>A0A640KIR0</accession>
<dbReference type="PANTHER" id="PTHR47047:SF8">
    <property type="entry name" value="CYSTEINE PEPTIDASE, PUTATIVE-RELATED"/>
    <property type="match status" value="1"/>
</dbReference>
<evidence type="ECO:0008006" key="5">
    <source>
        <dbReference type="Google" id="ProtNLM"/>
    </source>
</evidence>
<feature type="domain" description="DUF306" evidence="1">
    <location>
        <begin position="225"/>
        <end position="328"/>
    </location>
</feature>
<dbReference type="VEuPathDB" id="TriTrypDB:LtaPh_1710100"/>
<evidence type="ECO:0000313" key="4">
    <source>
        <dbReference type="Proteomes" id="UP000419144"/>
    </source>
</evidence>
<dbReference type="OrthoDB" id="269925at2759"/>
<dbReference type="EMBL" id="BLBS01000022">
    <property type="protein sequence ID" value="GET87647.1"/>
    <property type="molecule type" value="Genomic_DNA"/>
</dbReference>
<evidence type="ECO:0000259" key="1">
    <source>
        <dbReference type="Pfam" id="PF03724"/>
    </source>
</evidence>
<dbReference type="InterPro" id="IPR005184">
    <property type="entry name" value="DUF306_Meta_HslJ"/>
</dbReference>
<proteinExistence type="predicted"/>
<dbReference type="Pfam" id="PF09149">
    <property type="entry name" value="DUF1935"/>
    <property type="match status" value="1"/>
</dbReference>
<comment type="caution">
    <text evidence="3">The sequence shown here is derived from an EMBL/GenBank/DDBJ whole genome shotgun (WGS) entry which is preliminary data.</text>
</comment>
<dbReference type="SUPFAM" id="SSF101601">
    <property type="entry name" value="Smp-1-like"/>
    <property type="match status" value="1"/>
</dbReference>
<dbReference type="InterPro" id="IPR036310">
    <property type="entry name" value="Smp-1-like_sf"/>
</dbReference>
<evidence type="ECO:0000313" key="3">
    <source>
        <dbReference type="EMBL" id="GET87647.1"/>
    </source>
</evidence>
<evidence type="ECO:0000259" key="2">
    <source>
        <dbReference type="Pfam" id="PF09149"/>
    </source>
</evidence>
<protein>
    <recommendedName>
        <fullName evidence="5">META domain containing protein</fullName>
    </recommendedName>
</protein>
<dbReference type="InterPro" id="IPR013780">
    <property type="entry name" value="Glyco_hydro_b"/>
</dbReference>
<name>A0A640KIR0_LEITA</name>
<dbReference type="PANTHER" id="PTHR47047">
    <property type="entry name" value="PUTATIVE-RELATED-RELATED"/>
    <property type="match status" value="1"/>
</dbReference>